<keyword evidence="1" id="KW-0808">Transferase</keyword>
<gene>
    <name evidence="1" type="ORF">MB84_30290</name>
</gene>
<reference evidence="1" key="1">
    <citation type="submission" date="2016-06" db="EMBL/GenBank/DDBJ databases">
        <title>Pandoraea oxalativorans DSM 23570 Genome Sequencing.</title>
        <authorList>
            <person name="Ee R."/>
            <person name="Lim Y.-L."/>
            <person name="Yong D."/>
            <person name="Yin W.-F."/>
            <person name="Chan K.-G."/>
        </authorList>
    </citation>
    <scope>NUCLEOTIDE SEQUENCE</scope>
    <source>
        <strain evidence="1">DSM 23570</strain>
        <plasmid evidence="1">pPO70-3</plasmid>
    </source>
</reference>
<organism evidence="1 2">
    <name type="scientific">Pandoraea oxalativorans</name>
    <dbReference type="NCBI Taxonomy" id="573737"/>
    <lineage>
        <taxon>Bacteria</taxon>
        <taxon>Pseudomonadati</taxon>
        <taxon>Pseudomonadota</taxon>
        <taxon>Betaproteobacteria</taxon>
        <taxon>Burkholderiales</taxon>
        <taxon>Burkholderiaceae</taxon>
        <taxon>Pandoraea</taxon>
    </lineage>
</organism>
<evidence type="ECO:0000313" key="2">
    <source>
        <dbReference type="Proteomes" id="UP000035050"/>
    </source>
</evidence>
<dbReference type="RefSeq" id="WP_052654776.1">
    <property type="nucleotide sequence ID" value="NZ_CP011520.2"/>
</dbReference>
<dbReference type="SUPFAM" id="SSF53448">
    <property type="entry name" value="Nucleotide-diphospho-sugar transferases"/>
    <property type="match status" value="1"/>
</dbReference>
<evidence type="ECO:0000313" key="1">
    <source>
        <dbReference type="EMBL" id="AKK25043.1"/>
    </source>
</evidence>
<keyword evidence="1" id="KW-0614">Plasmid</keyword>
<dbReference type="KEGG" id="pox:MB84_30290"/>
<proteinExistence type="predicted"/>
<geneLocation type="plasmid" evidence="1 2">
    <name>pPO70-3</name>
</geneLocation>
<accession>A0A0G3IER2</accession>
<name>A0A0G3IER2_9BURK</name>
<dbReference type="AlphaFoldDB" id="A0A0G3IER2"/>
<keyword evidence="2" id="KW-1185">Reference proteome</keyword>
<protein>
    <submittedName>
        <fullName evidence="1">Glycosyl transferase</fullName>
    </submittedName>
</protein>
<dbReference type="GO" id="GO:0016740">
    <property type="term" value="F:transferase activity"/>
    <property type="evidence" value="ECO:0007669"/>
    <property type="project" value="UniProtKB-KW"/>
</dbReference>
<dbReference type="OrthoDB" id="9816564at2"/>
<dbReference type="EMBL" id="CP011520">
    <property type="protein sequence ID" value="AKK25043.1"/>
    <property type="molecule type" value="Genomic_DNA"/>
</dbReference>
<dbReference type="PATRIC" id="fig|573737.6.peg.6130"/>
<sequence>MSKKTCVFTSAALNYIPKVRLLFKSLRELHPEIELHLALSDVLPEDIDLDNEPFDQVHPLSTLVIPDVKGWAFCHNIVELSTAIKPFLLQKLLKRDDVGRVLYFDPDMVLFSRVDDLLDALDHANVILTPHQVEPETRLRAVIDNEICSLKHGVYNLGFVGVSASAEGMRFAEWWKQRIYHFCRADIPHGLFTDQRWIDLVPAFFSDVAIIRSPRHNVAPWNLSTREITGNFKDGFKVNGEPLGFYHFTGFDSGAHRMMAAINGQPGSQAGVLIDWYAKQTQSLASDPLTQQRWAYGAYSNGEKIQPLHRLIYRERVDLQRAFADPFDASNDGFHGWIHGQAKLEYPGVDGGPLGESLQQLTQQLTAGFTPNGLECLPWPRISRLAGDALTSPQQARRYAKRAWEILKQEGLSGIKRRLA</sequence>
<dbReference type="Proteomes" id="UP000035050">
    <property type="component" value="Plasmid pPO70-3"/>
</dbReference>
<dbReference type="Gene3D" id="3.90.550.10">
    <property type="entry name" value="Spore Coat Polysaccharide Biosynthesis Protein SpsA, Chain A"/>
    <property type="match status" value="1"/>
</dbReference>
<dbReference type="InterPro" id="IPR029044">
    <property type="entry name" value="Nucleotide-diphossugar_trans"/>
</dbReference>